<accession>A0A6N1NMX0</accession>
<evidence type="ECO:0000256" key="1">
    <source>
        <dbReference type="SAM" id="MobiDB-lite"/>
    </source>
</evidence>
<dbReference type="GeneID" id="80519184"/>
<feature type="region of interest" description="Disordered" evidence="1">
    <location>
        <begin position="195"/>
        <end position="259"/>
    </location>
</feature>
<organism evidence="2">
    <name type="scientific">Tupanvirus soda lake</name>
    <dbReference type="NCBI Taxonomy" id="2126985"/>
    <lineage>
        <taxon>Viruses</taxon>
        <taxon>Varidnaviria</taxon>
        <taxon>Bamfordvirae</taxon>
        <taxon>Nucleocytoviricota</taxon>
        <taxon>Megaviricetes</taxon>
        <taxon>Imitervirales</taxon>
        <taxon>Mimiviridae</taxon>
        <taxon>Megamimivirinae</taxon>
        <taxon>Tupanvirus</taxon>
        <taxon>Tupanvirus salinum</taxon>
    </lineage>
</organism>
<protein>
    <submittedName>
        <fullName evidence="2">Putative orfan</fullName>
    </submittedName>
</protein>
<proteinExistence type="predicted"/>
<reference evidence="2" key="2">
    <citation type="journal article" date="2018" name="Nat. Commun.">
        <title>Tailed giant Tupanvirus possesses the most complete translational apparatus of the known virosphere.</title>
        <authorList>
            <person name="Abrahao J."/>
            <person name="Silva L."/>
            <person name="Silva L.S."/>
            <person name="Khalil J.Y.B."/>
            <person name="Rodrigues R."/>
            <person name="Arantes T."/>
            <person name="Assis F."/>
            <person name="Boratto P."/>
            <person name="Andrade M."/>
            <person name="Kroon E.G."/>
            <person name="Ribeiro B."/>
            <person name="Bergier I."/>
            <person name="Seligmann H."/>
            <person name="Ghigo E."/>
            <person name="Colson P."/>
            <person name="Levasseur A."/>
            <person name="Kroemer G."/>
            <person name="Raoult D."/>
            <person name="La Scola B."/>
        </authorList>
    </citation>
    <scope>NUCLEOTIDE SEQUENCE [LARGE SCALE GENOMIC DNA]</scope>
    <source>
        <strain evidence="2">Soda lake</strain>
    </source>
</reference>
<dbReference type="RefSeq" id="YP_010782420.1">
    <property type="nucleotide sequence ID" value="NC_075039.1"/>
</dbReference>
<reference evidence="2" key="1">
    <citation type="submission" date="2017-01" db="EMBL/GenBank/DDBJ databases">
        <authorList>
            <person name="Assis F.L."/>
            <person name="Abrahao J.S."/>
            <person name="Silva L."/>
            <person name="Khalil J.B."/>
            <person name="Rodrigues R."/>
            <person name="Silva L.S."/>
            <person name="Arantes T."/>
            <person name="Boratto P."/>
            <person name="Andrade M."/>
            <person name="Kroon E.G."/>
            <person name="Ribeiro B."/>
            <person name="Bergier I."/>
            <person name="Seligmann H."/>
            <person name="Ghigo E."/>
            <person name="Colson P."/>
            <person name="Levasseur A."/>
            <person name="Raoult D."/>
            <person name="Scola B.L."/>
        </authorList>
    </citation>
    <scope>NUCLEOTIDE SEQUENCE</scope>
    <source>
        <strain evidence="2">Soda lake</strain>
    </source>
</reference>
<evidence type="ECO:0000313" key="2">
    <source>
        <dbReference type="EMBL" id="QKU35739.1"/>
    </source>
</evidence>
<name>A0A6N1NMX0_9VIRU</name>
<dbReference type="KEGG" id="vg:80519184"/>
<sequence>MECKRKRLSKARRQKICKKRMDSIMQIFPFEMILHIVEFITDNKTFFSMAFTCASCYNYCMALYKRSERACREEIFALVSSYDQRLVGSAVYHILHNEIPHCYDFFFYEEHQQHEVVEKLMSSFNLTVTVTDEFKLEKSFVNIHCRMSTDRILLDQSEIITDIDMLSIRSEYLSSILNDTDQPLKNFKEIGTSFESSGEDLERSSPLGTSFESSGEDLERSSPLGTSFESSGEDLERSSPLGTSFESSGEDLERSSPLGTLPQLINDNLKIRIKRKTNKTLGLNIKNIVQNISDRKFCIPYDDVNYLHCDQKLHAFYILPEGCHPFMTELRFDETCELYKMIPSIIDKLMHIDNLVDNGWRSLDTRMIKFPPYKNKACCCCSVERTDSINLEFHVCECTEQTVVCLHCFVNIMHNMDIDHLFCDKCHFNRFYRISFENK</sequence>
<dbReference type="EMBL" id="KY523104">
    <property type="protein sequence ID" value="QKU35739.1"/>
    <property type="molecule type" value="Genomic_DNA"/>
</dbReference>